<keyword evidence="3" id="KW-1185">Reference proteome</keyword>
<feature type="compositionally biased region" description="Low complexity" evidence="1">
    <location>
        <begin position="1"/>
        <end position="20"/>
    </location>
</feature>
<name>A0ABP0X7U3_9BRYO</name>
<evidence type="ECO:0000313" key="3">
    <source>
        <dbReference type="Proteomes" id="UP001497444"/>
    </source>
</evidence>
<reference evidence="2" key="1">
    <citation type="submission" date="2024-02" db="EMBL/GenBank/DDBJ databases">
        <authorList>
            <consortium name="ELIXIR-Norway"/>
            <consortium name="Elixir Norway"/>
        </authorList>
    </citation>
    <scope>NUCLEOTIDE SEQUENCE</scope>
</reference>
<accession>A0ABP0X7U3</accession>
<organism evidence="2 3">
    <name type="scientific">Sphagnum jensenii</name>
    <dbReference type="NCBI Taxonomy" id="128206"/>
    <lineage>
        <taxon>Eukaryota</taxon>
        <taxon>Viridiplantae</taxon>
        <taxon>Streptophyta</taxon>
        <taxon>Embryophyta</taxon>
        <taxon>Bryophyta</taxon>
        <taxon>Sphagnophytina</taxon>
        <taxon>Sphagnopsida</taxon>
        <taxon>Sphagnales</taxon>
        <taxon>Sphagnaceae</taxon>
        <taxon>Sphagnum</taxon>
    </lineage>
</organism>
<dbReference type="PANTHER" id="PTHR35696:SF1">
    <property type="entry name" value="ELECTRON CARRIER_IRON ION-BINDING PROTEIN"/>
    <property type="match status" value="1"/>
</dbReference>
<feature type="region of interest" description="Disordered" evidence="1">
    <location>
        <begin position="344"/>
        <end position="459"/>
    </location>
</feature>
<gene>
    <name evidence="2" type="ORF">CSSPJE1EN1_LOCUS20127</name>
</gene>
<proteinExistence type="predicted"/>
<feature type="region of interest" description="Disordered" evidence="1">
    <location>
        <begin position="1"/>
        <end position="21"/>
    </location>
</feature>
<feature type="compositionally biased region" description="Basic and acidic residues" evidence="1">
    <location>
        <begin position="402"/>
        <end position="423"/>
    </location>
</feature>
<sequence length="496" mass="56054">MAVASPQQQQQQPGVASAAVTGDGASALTREQMLRERYLKGVKKRKCTMCGNTARARCPFRACKTCCTKSKNTCEVHGPRPHSTQGYGVVPGSRPWQPAPASLEQQELYKLRNLKAAMQAASREAAITNTWRAQKVQEYKDAELAMENEAFDRYMLNMSLLEEVLIPVSAITGLSSEGELLVQDGEATDENRDGNVSDTLMLVDGMRVHQGEIRARKEASRQRMRRTVERHLLTLKRGGQQESFNHEDDELIQVGIPGWQQDFKRFKATTKEGKECLERVELFESLVQKTNLIQTRADIDACGDFYRQNFGHGLDILLPHLSHNVEHLYGAKLRKDENYCSAATLSDLEPEKGNKGQKVSPSKDSHARSDTDTSESAKREREEALQKEDERELNELEGQDPEQSKDETKSPAGEEMKDHKRIPNEVSSANEERNIEILTKETGELEEGDKQRQPNWPRLHEGFLKGRGWWKVEADEYSTQIVCQQFLNSSHTVEAL</sequence>
<dbReference type="Proteomes" id="UP001497444">
    <property type="component" value="Chromosome 6"/>
</dbReference>
<dbReference type="PANTHER" id="PTHR35696">
    <property type="entry name" value="ELECTRON CARRIER/IRON ION-BINDING PROTEIN"/>
    <property type="match status" value="1"/>
</dbReference>
<protein>
    <submittedName>
        <fullName evidence="2">Uncharacterized protein</fullName>
    </submittedName>
</protein>
<evidence type="ECO:0000313" key="2">
    <source>
        <dbReference type="EMBL" id="CAK9274649.1"/>
    </source>
</evidence>
<evidence type="ECO:0000256" key="1">
    <source>
        <dbReference type="SAM" id="MobiDB-lite"/>
    </source>
</evidence>
<feature type="compositionally biased region" description="Basic and acidic residues" evidence="1">
    <location>
        <begin position="361"/>
        <end position="394"/>
    </location>
</feature>
<feature type="compositionally biased region" description="Basic and acidic residues" evidence="1">
    <location>
        <begin position="430"/>
        <end position="459"/>
    </location>
</feature>
<dbReference type="EMBL" id="OZ020101">
    <property type="protein sequence ID" value="CAK9274649.1"/>
    <property type="molecule type" value="Genomic_DNA"/>
</dbReference>